<feature type="compositionally biased region" description="Basic and acidic residues" evidence="1">
    <location>
        <begin position="63"/>
        <end position="75"/>
    </location>
</feature>
<organism evidence="2 3">
    <name type="scientific">Comamonas squillarum</name>
    <dbReference type="NCBI Taxonomy" id="2977320"/>
    <lineage>
        <taxon>Bacteria</taxon>
        <taxon>Pseudomonadati</taxon>
        <taxon>Pseudomonadota</taxon>
        <taxon>Betaproteobacteria</taxon>
        <taxon>Burkholderiales</taxon>
        <taxon>Comamonadaceae</taxon>
        <taxon>Comamonas</taxon>
    </lineage>
</organism>
<dbReference type="Proteomes" id="UP001058290">
    <property type="component" value="Chromosome"/>
</dbReference>
<sequence length="75" mass="8725">MTRRIAIIGSGHMAAIVALVLADTRMTVVDAQEHFPAIKNRNMRSPDLNRTQNAWSGKRRRAQWKDEQQRRGRQR</sequence>
<accession>A0ABY5ZYP2</accession>
<evidence type="ECO:0000313" key="3">
    <source>
        <dbReference type="Proteomes" id="UP001058290"/>
    </source>
</evidence>
<name>A0ABY5ZYP2_9BURK</name>
<evidence type="ECO:0000313" key="2">
    <source>
        <dbReference type="EMBL" id="UXC19118.1"/>
    </source>
</evidence>
<evidence type="ECO:0000256" key="1">
    <source>
        <dbReference type="SAM" id="MobiDB-lite"/>
    </source>
</evidence>
<dbReference type="RefSeq" id="WP_260719426.1">
    <property type="nucleotide sequence ID" value="NZ_CP104377.1"/>
</dbReference>
<gene>
    <name evidence="2" type="ORF">N4T19_03050</name>
</gene>
<dbReference type="EMBL" id="CP104377">
    <property type="protein sequence ID" value="UXC19118.1"/>
    <property type="molecule type" value="Genomic_DNA"/>
</dbReference>
<reference evidence="2" key="1">
    <citation type="submission" date="2022-09" db="EMBL/GenBank/DDBJ databases">
        <title>Bacterial diversity in gut of crayfish and pufferfish.</title>
        <authorList>
            <person name="Huang Y."/>
        </authorList>
    </citation>
    <scope>NUCLEOTIDE SEQUENCE</scope>
    <source>
        <strain evidence="2">PR12</strain>
    </source>
</reference>
<feature type="region of interest" description="Disordered" evidence="1">
    <location>
        <begin position="39"/>
        <end position="75"/>
    </location>
</feature>
<keyword evidence="3" id="KW-1185">Reference proteome</keyword>
<protein>
    <submittedName>
        <fullName evidence="2">Uncharacterized protein</fullName>
    </submittedName>
</protein>
<proteinExistence type="predicted"/>